<accession>A0ABZ0U862</accession>
<evidence type="ECO:0000256" key="1">
    <source>
        <dbReference type="SAM" id="SignalP"/>
    </source>
</evidence>
<dbReference type="EMBL" id="CP136422">
    <property type="protein sequence ID" value="WPX72284.1"/>
    <property type="molecule type" value="Genomic_DNA"/>
</dbReference>
<keyword evidence="1" id="KW-0732">Signal</keyword>
<feature type="signal peptide" evidence="1">
    <location>
        <begin position="1"/>
        <end position="21"/>
    </location>
</feature>
<organism evidence="2 3">
    <name type="scientific">Blautia producta</name>
    <dbReference type="NCBI Taxonomy" id="33035"/>
    <lineage>
        <taxon>Bacteria</taxon>
        <taxon>Bacillati</taxon>
        <taxon>Bacillota</taxon>
        <taxon>Clostridia</taxon>
        <taxon>Lachnospirales</taxon>
        <taxon>Lachnospiraceae</taxon>
        <taxon>Blautia</taxon>
    </lineage>
</organism>
<gene>
    <name evidence="2" type="ORF">BLCOC_06200</name>
</gene>
<keyword evidence="3" id="KW-1185">Reference proteome</keyword>
<proteinExistence type="predicted"/>
<reference evidence="2" key="1">
    <citation type="submission" date="2023-10" db="EMBL/GenBank/DDBJ databases">
        <title>Genome sequence of Blautia coccoides DSM 935.</title>
        <authorList>
            <person name="Boeer T."/>
            <person name="Bengelsdorf F.R."/>
            <person name="Daniel R."/>
            <person name="Poehlein A."/>
        </authorList>
    </citation>
    <scope>NUCLEOTIDE SEQUENCE [LARGE SCALE GENOMIC DNA]</scope>
    <source>
        <strain evidence="2">DSM 935</strain>
    </source>
</reference>
<sequence>MRRLKKFAALGLSCAMISSMAVGVSAAENKIEDKAAGKATVESKADIDVDGYITKDAVIDTSGNPIDPSLPTYSESHMASTVVPTQTVSNGQTITTDVPTMTATSNLPSSWGDVDADSTNLLITAPTKLSFFAAGDGEDANIQLTSEGLSVKGKIYNQSCYVSPDGDVIPKEVAVTGQRNDPTTKEFELVAADGTFSEGTNAVKGVHLQVRGMSKDDDSSAIAGSDRRYDFAKLNAATDLGYLAAGTRSIAGNEQAVNPSMTELSFTDADGKATGVSTQFAGNYDDGQKLHTSYKLSLTYSVDGARSNGLSY</sequence>
<name>A0ABZ0U862_9FIRM</name>
<evidence type="ECO:0000313" key="3">
    <source>
        <dbReference type="Proteomes" id="UP001325248"/>
    </source>
</evidence>
<feature type="chain" id="PRO_5046802457" description="WxL domain-containing protein" evidence="1">
    <location>
        <begin position="22"/>
        <end position="312"/>
    </location>
</feature>
<protein>
    <recommendedName>
        <fullName evidence="4">WxL domain-containing protein</fullName>
    </recommendedName>
</protein>
<evidence type="ECO:0008006" key="4">
    <source>
        <dbReference type="Google" id="ProtNLM"/>
    </source>
</evidence>
<evidence type="ECO:0000313" key="2">
    <source>
        <dbReference type="EMBL" id="WPX72284.1"/>
    </source>
</evidence>
<dbReference type="Proteomes" id="UP001325248">
    <property type="component" value="Chromosome"/>
</dbReference>